<evidence type="ECO:0000313" key="1">
    <source>
        <dbReference type="EMBL" id="CAB4293395.1"/>
    </source>
</evidence>
<evidence type="ECO:0000313" key="2">
    <source>
        <dbReference type="Proteomes" id="UP000507245"/>
    </source>
</evidence>
<name>A0A6J5W0T8_PRUAR</name>
<reference evidence="2" key="1">
    <citation type="journal article" date="2020" name="Genome Biol.">
        <title>Gamete binning: chromosome-level and haplotype-resolved genome assembly enabled by high-throughput single-cell sequencing of gamete genomes.</title>
        <authorList>
            <person name="Campoy J.A."/>
            <person name="Sun H."/>
            <person name="Goel M."/>
            <person name="Jiao W.-B."/>
            <person name="Folz-Donahue K."/>
            <person name="Wang N."/>
            <person name="Rubio M."/>
            <person name="Liu C."/>
            <person name="Kukat C."/>
            <person name="Ruiz D."/>
            <person name="Huettel B."/>
            <person name="Schneeberger K."/>
        </authorList>
    </citation>
    <scope>NUCLEOTIDE SEQUENCE [LARGE SCALE GENOMIC DNA]</scope>
    <source>
        <strain evidence="2">cv. Rojo Pasion</strain>
    </source>
</reference>
<protein>
    <submittedName>
        <fullName evidence="1">Uncharacterized protein</fullName>
    </submittedName>
</protein>
<organism evidence="1 2">
    <name type="scientific">Prunus armeniaca</name>
    <name type="common">Apricot</name>
    <name type="synonym">Armeniaca vulgaris</name>
    <dbReference type="NCBI Taxonomy" id="36596"/>
    <lineage>
        <taxon>Eukaryota</taxon>
        <taxon>Viridiplantae</taxon>
        <taxon>Streptophyta</taxon>
        <taxon>Embryophyta</taxon>
        <taxon>Tracheophyta</taxon>
        <taxon>Spermatophyta</taxon>
        <taxon>Magnoliopsida</taxon>
        <taxon>eudicotyledons</taxon>
        <taxon>Gunneridae</taxon>
        <taxon>Pentapetalae</taxon>
        <taxon>rosids</taxon>
        <taxon>fabids</taxon>
        <taxon>Rosales</taxon>
        <taxon>Rosaceae</taxon>
        <taxon>Amygdaloideae</taxon>
        <taxon>Amygdaleae</taxon>
        <taxon>Prunus</taxon>
    </lineage>
</organism>
<dbReference type="Proteomes" id="UP000507245">
    <property type="component" value="Unassembled WGS sequence"/>
</dbReference>
<dbReference type="AlphaFoldDB" id="A0A6J5W0T8"/>
<sequence length="67" mass="7544">MWRLPIPRTLMKVAGEKTSQHKTRVAGVETSYPKALMRVVGVKTSYPKALMRVASKRGIELPTCLFK</sequence>
<proteinExistence type="predicted"/>
<gene>
    <name evidence="1" type="ORF">ORAREDHAP_LOCUS2249</name>
</gene>
<keyword evidence="2" id="KW-1185">Reference proteome</keyword>
<accession>A0A6J5W0T8</accession>
<dbReference type="EMBL" id="CAEKKB010000001">
    <property type="protein sequence ID" value="CAB4293395.1"/>
    <property type="molecule type" value="Genomic_DNA"/>
</dbReference>